<protein>
    <submittedName>
        <fullName evidence="7">VWA domain-containing protein</fullName>
    </submittedName>
</protein>
<dbReference type="SMART" id="SM00327">
    <property type="entry name" value="VWA"/>
    <property type="match status" value="1"/>
</dbReference>
<keyword evidence="3 5" id="KW-1133">Transmembrane helix</keyword>
<dbReference type="AlphaFoldDB" id="A0A939G0E3"/>
<feature type="transmembrane region" description="Helical" evidence="5">
    <location>
        <begin position="292"/>
        <end position="311"/>
    </location>
</feature>
<comment type="caution">
    <text evidence="7">The sequence shown here is derived from an EMBL/GenBank/DDBJ whole genome shotgun (WGS) entry which is preliminary data.</text>
</comment>
<dbReference type="Pfam" id="PF13519">
    <property type="entry name" value="VWA_2"/>
    <property type="match status" value="1"/>
</dbReference>
<accession>A0A939G0E3</accession>
<dbReference type="RefSeq" id="WP_207333530.1">
    <property type="nucleotide sequence ID" value="NZ_JAFMYU010000001.1"/>
</dbReference>
<dbReference type="InterPro" id="IPR036465">
    <property type="entry name" value="vWFA_dom_sf"/>
</dbReference>
<keyword evidence="8" id="KW-1185">Reference proteome</keyword>
<dbReference type="EMBL" id="JAFMYU010000001">
    <property type="protein sequence ID" value="MBO0929566.1"/>
    <property type="molecule type" value="Genomic_DNA"/>
</dbReference>
<organism evidence="7 8">
    <name type="scientific">Fibrella aquatilis</name>
    <dbReference type="NCBI Taxonomy" id="2817059"/>
    <lineage>
        <taxon>Bacteria</taxon>
        <taxon>Pseudomonadati</taxon>
        <taxon>Bacteroidota</taxon>
        <taxon>Cytophagia</taxon>
        <taxon>Cytophagales</taxon>
        <taxon>Spirosomataceae</taxon>
        <taxon>Fibrella</taxon>
    </lineage>
</organism>
<evidence type="ECO:0000313" key="7">
    <source>
        <dbReference type="EMBL" id="MBO0929566.1"/>
    </source>
</evidence>
<dbReference type="PROSITE" id="PS50234">
    <property type="entry name" value="VWFA"/>
    <property type="match status" value="1"/>
</dbReference>
<dbReference type="Proteomes" id="UP000664795">
    <property type="component" value="Unassembled WGS sequence"/>
</dbReference>
<dbReference type="PANTHER" id="PTHR22550">
    <property type="entry name" value="SPORE GERMINATION PROTEIN"/>
    <property type="match status" value="1"/>
</dbReference>
<evidence type="ECO:0000256" key="3">
    <source>
        <dbReference type="ARBA" id="ARBA00022989"/>
    </source>
</evidence>
<gene>
    <name evidence="7" type="ORF">J2I48_01105</name>
</gene>
<proteinExistence type="predicted"/>
<keyword evidence="1" id="KW-1003">Cell membrane</keyword>
<dbReference type="InterPro" id="IPR002035">
    <property type="entry name" value="VWF_A"/>
</dbReference>
<keyword evidence="2 5" id="KW-0812">Transmembrane</keyword>
<feature type="transmembrane region" description="Helical" evidence="5">
    <location>
        <begin position="6"/>
        <end position="27"/>
    </location>
</feature>
<dbReference type="InterPro" id="IPR050768">
    <property type="entry name" value="UPF0353/GerABKA_families"/>
</dbReference>
<evidence type="ECO:0000256" key="1">
    <source>
        <dbReference type="ARBA" id="ARBA00022475"/>
    </source>
</evidence>
<dbReference type="PANTHER" id="PTHR22550:SF5">
    <property type="entry name" value="LEUCINE ZIPPER PROTEIN 4"/>
    <property type="match status" value="1"/>
</dbReference>
<evidence type="ECO:0000256" key="4">
    <source>
        <dbReference type="ARBA" id="ARBA00023136"/>
    </source>
</evidence>
<keyword evidence="4 5" id="KW-0472">Membrane</keyword>
<evidence type="ECO:0000256" key="5">
    <source>
        <dbReference type="SAM" id="Phobius"/>
    </source>
</evidence>
<dbReference type="SUPFAM" id="SSF53300">
    <property type="entry name" value="vWA-like"/>
    <property type="match status" value="1"/>
</dbReference>
<name>A0A939G0E3_9BACT</name>
<evidence type="ECO:0000259" key="6">
    <source>
        <dbReference type="PROSITE" id="PS50234"/>
    </source>
</evidence>
<sequence>MSWLYPFSLAEWCIVGAFGLLYSYYFVRSFRLARLLNVTPWAVVPKFVLRSGALAMLLIALLGPLFGEATHSISTQGRDVFVVLDVSRSMDAADVPPTRLERAKYAVGQLLDSLSTDRFGLILVSDDAFLLSPLTTDRAALGQLVRAVQTEPAGGSSLCAALELARQKLLTDSTTQAHTQAVVLLSDGENFGPCAPAMLSQFRQYGIALLAVGMGTDAGGPIREGSTYLKDEQGQIANTSLNRDWLRTLVRNTAGQYFDGTDGVADQIGLALRTLPGRTIDQRRLAVSTNKYYYFLGVALILIALDVLITVRTFRL</sequence>
<reference evidence="7 8" key="1">
    <citation type="submission" date="2021-03" db="EMBL/GenBank/DDBJ databases">
        <title>Fibrella sp. HMF5036 genome sequencing and assembly.</title>
        <authorList>
            <person name="Kang H."/>
            <person name="Kim H."/>
            <person name="Bae S."/>
            <person name="Joh K."/>
        </authorList>
    </citation>
    <scope>NUCLEOTIDE SEQUENCE [LARGE SCALE GENOMIC DNA]</scope>
    <source>
        <strain evidence="7 8">HMF5036</strain>
    </source>
</reference>
<feature type="domain" description="VWFA" evidence="6">
    <location>
        <begin position="79"/>
        <end position="268"/>
    </location>
</feature>
<dbReference type="Gene3D" id="3.40.50.410">
    <property type="entry name" value="von Willebrand factor, type A domain"/>
    <property type="match status" value="1"/>
</dbReference>
<feature type="transmembrane region" description="Helical" evidence="5">
    <location>
        <begin position="47"/>
        <end position="66"/>
    </location>
</feature>
<evidence type="ECO:0000256" key="2">
    <source>
        <dbReference type="ARBA" id="ARBA00022692"/>
    </source>
</evidence>
<evidence type="ECO:0000313" key="8">
    <source>
        <dbReference type="Proteomes" id="UP000664795"/>
    </source>
</evidence>